<proteinExistence type="predicted"/>
<dbReference type="EMBL" id="CP159290">
    <property type="protein sequence ID" value="XCH28879.1"/>
    <property type="molecule type" value="Genomic_DNA"/>
</dbReference>
<gene>
    <name evidence="1" type="ORF">ABRQ22_14920</name>
</gene>
<sequence>MLAITVTLGRNYGESAGDAHNAPMSDAEWNDFQTEVSAAIHASVLDGADVWEERHYAVSDAWNGVPEESVKVTVLGAERFQVQGLAETLKPIGKRYHQDAVALTYGHSVLV</sequence>
<protein>
    <submittedName>
        <fullName evidence="1">Uncharacterized protein</fullName>
    </submittedName>
</protein>
<dbReference type="AlphaFoldDB" id="A0AAU8FWX0"/>
<reference evidence="1" key="1">
    <citation type="submission" date="2024-06" db="EMBL/GenBank/DDBJ databases">
        <title>Complete genome sequence of the cellulolytic actinobacterium, Cellulosimicrobium ES-005.</title>
        <authorList>
            <person name="Matthews C.T."/>
            <person name="Underwood K.D."/>
            <person name="Ghanchi K.M."/>
            <person name="Fields S.D."/>
            <person name="Gardner S.G."/>
        </authorList>
    </citation>
    <scope>NUCLEOTIDE SEQUENCE</scope>
    <source>
        <strain evidence="1">ES-005</strain>
    </source>
</reference>
<name>A0AAU8FWX0_9MICO</name>
<organism evidence="1">
    <name type="scientific">Cellulosimicrobium sp. ES-005</name>
    <dbReference type="NCBI Taxonomy" id="3163031"/>
    <lineage>
        <taxon>Bacteria</taxon>
        <taxon>Bacillati</taxon>
        <taxon>Actinomycetota</taxon>
        <taxon>Actinomycetes</taxon>
        <taxon>Micrococcales</taxon>
        <taxon>Promicromonosporaceae</taxon>
        <taxon>Cellulosimicrobium</taxon>
    </lineage>
</organism>
<accession>A0AAU8FWX0</accession>
<evidence type="ECO:0000313" key="1">
    <source>
        <dbReference type="EMBL" id="XCH28879.1"/>
    </source>
</evidence>
<dbReference type="RefSeq" id="WP_144721220.1">
    <property type="nucleotide sequence ID" value="NZ_CP159290.1"/>
</dbReference>